<reference evidence="2 3" key="1">
    <citation type="journal article" date="2007" name="Int. J. Syst. Evol. Microbiol.">
        <title>Oceanobacillus profundus sp. nov., isolated from a deep-sea sediment core.</title>
        <authorList>
            <person name="Kim Y.G."/>
            <person name="Choi D.H."/>
            <person name="Hyun S."/>
            <person name="Cho B.C."/>
        </authorList>
    </citation>
    <scope>NUCLEOTIDE SEQUENCE [LARGE SCALE GENOMIC DNA]</scope>
    <source>
        <strain evidence="2 3">DSM 18246</strain>
    </source>
</reference>
<dbReference type="InterPro" id="IPR020036">
    <property type="entry name" value="PseH"/>
</dbReference>
<protein>
    <submittedName>
        <fullName evidence="2">UDP-4-amino-4, 6-dideoxy-N-acetyl-beta-L-altrosamine N-acetyltransferase</fullName>
        <ecNumber evidence="2">2.3.1.202</ecNumber>
    </submittedName>
</protein>
<dbReference type="Gene3D" id="3.40.630.30">
    <property type="match status" value="1"/>
</dbReference>
<dbReference type="OrthoDB" id="9795206at2"/>
<dbReference type="PANTHER" id="PTHR43415:SF3">
    <property type="entry name" value="GNAT-FAMILY ACETYLTRANSFERASE"/>
    <property type="match status" value="1"/>
</dbReference>
<proteinExistence type="predicted"/>
<dbReference type="EMBL" id="QWEH01000021">
    <property type="protein sequence ID" value="RHW29651.1"/>
    <property type="molecule type" value="Genomic_DNA"/>
</dbReference>
<name>A0A417YAS3_9BACI</name>
<sequence length="184" mass="21635">MINQEDFQLKPIHSENLKIVLQWRNSQRVKSFMYTDHQITWDEHCKWFESLKTDPLRETFLYYHKNLPLGLVNFTNINKENARCYWGFYIGEETAPKGSGTIMGILALDKIFNEVGMNKVCAEVIHTNSGSFRYHKKLGFIVEGRFVDHVWKDNQYLDVIPMALFKENWAKVRIELLTDLKGGT</sequence>
<evidence type="ECO:0000259" key="1">
    <source>
        <dbReference type="PROSITE" id="PS51186"/>
    </source>
</evidence>
<feature type="domain" description="N-acetyltransferase" evidence="1">
    <location>
        <begin position="7"/>
        <end position="167"/>
    </location>
</feature>
<keyword evidence="2" id="KW-0012">Acyltransferase</keyword>
<comment type="caution">
    <text evidence="2">The sequence shown here is derived from an EMBL/GenBank/DDBJ whole genome shotgun (WGS) entry which is preliminary data.</text>
</comment>
<gene>
    <name evidence="2" type="primary">pseH</name>
    <name evidence="2" type="ORF">D1B32_20760</name>
</gene>
<keyword evidence="3" id="KW-1185">Reference proteome</keyword>
<dbReference type="PROSITE" id="PS51186">
    <property type="entry name" value="GNAT"/>
    <property type="match status" value="1"/>
</dbReference>
<organism evidence="2 3">
    <name type="scientific">Oceanobacillus profundus</name>
    <dbReference type="NCBI Taxonomy" id="372463"/>
    <lineage>
        <taxon>Bacteria</taxon>
        <taxon>Bacillati</taxon>
        <taxon>Bacillota</taxon>
        <taxon>Bacilli</taxon>
        <taxon>Bacillales</taxon>
        <taxon>Bacillaceae</taxon>
        <taxon>Oceanobacillus</taxon>
    </lineage>
</organism>
<dbReference type="InterPro" id="IPR000182">
    <property type="entry name" value="GNAT_dom"/>
</dbReference>
<dbReference type="AlphaFoldDB" id="A0A417YAS3"/>
<dbReference type="Pfam" id="PF13302">
    <property type="entry name" value="Acetyltransf_3"/>
    <property type="match status" value="1"/>
</dbReference>
<dbReference type="NCBIfam" id="TIGR03585">
    <property type="entry name" value="PseH"/>
    <property type="match status" value="1"/>
</dbReference>
<dbReference type="GO" id="GO:0016747">
    <property type="term" value="F:acyltransferase activity, transferring groups other than amino-acyl groups"/>
    <property type="evidence" value="ECO:0007669"/>
    <property type="project" value="InterPro"/>
</dbReference>
<keyword evidence="2" id="KW-0808">Transferase</keyword>
<evidence type="ECO:0000313" key="3">
    <source>
        <dbReference type="Proteomes" id="UP000285456"/>
    </source>
</evidence>
<accession>A0A417YAS3</accession>
<dbReference type="Proteomes" id="UP000285456">
    <property type="component" value="Unassembled WGS sequence"/>
</dbReference>
<dbReference type="EC" id="2.3.1.202" evidence="2"/>
<dbReference type="SUPFAM" id="SSF55729">
    <property type="entry name" value="Acyl-CoA N-acyltransferases (Nat)"/>
    <property type="match status" value="1"/>
</dbReference>
<dbReference type="PANTHER" id="PTHR43415">
    <property type="entry name" value="SPERMIDINE N(1)-ACETYLTRANSFERASE"/>
    <property type="match status" value="1"/>
</dbReference>
<evidence type="ECO:0000313" key="2">
    <source>
        <dbReference type="EMBL" id="RHW29651.1"/>
    </source>
</evidence>
<dbReference type="InterPro" id="IPR016181">
    <property type="entry name" value="Acyl_CoA_acyltransferase"/>
</dbReference>
<dbReference type="RefSeq" id="WP_095314445.1">
    <property type="nucleotide sequence ID" value="NZ_JAMAWL010000002.1"/>
</dbReference>